<dbReference type="EMBL" id="AP022569">
    <property type="protein sequence ID" value="BBX45056.1"/>
    <property type="molecule type" value="Genomic_DNA"/>
</dbReference>
<protein>
    <submittedName>
        <fullName evidence="1">Uncharacterized protein</fullName>
    </submittedName>
</protein>
<evidence type="ECO:0000313" key="1">
    <source>
        <dbReference type="EMBL" id="BBX45056.1"/>
    </source>
</evidence>
<accession>A0A7I7KTM4</accession>
<dbReference type="AlphaFoldDB" id="A0A7I7KTM4"/>
<proteinExistence type="predicted"/>
<sequence>MGHNGTLVDMQRKVGQADHDIPFLLQQQLPRRVHDLIVGARRLHQAALDDLDTPPGSGQPLIEFGFEPVLRQLASKRNSRTRIPDQAQDDMRFGIAVDCIGAGHRVILRTFGEPLSNGTFQLGGRGGTT</sequence>
<reference evidence="1 2" key="1">
    <citation type="journal article" date="2019" name="Emerg. Microbes Infect.">
        <title>Comprehensive subspecies identification of 175 nontuberculous mycobacteria species based on 7547 genomic profiles.</title>
        <authorList>
            <person name="Matsumoto Y."/>
            <person name="Kinjo T."/>
            <person name="Motooka D."/>
            <person name="Nabeya D."/>
            <person name="Jung N."/>
            <person name="Uechi K."/>
            <person name="Horii T."/>
            <person name="Iida T."/>
            <person name="Fujita J."/>
            <person name="Nakamura S."/>
        </authorList>
    </citation>
    <scope>NUCLEOTIDE SEQUENCE [LARGE SCALE GENOMIC DNA]</scope>
    <source>
        <strain evidence="1 2">JCM 12404</strain>
    </source>
</reference>
<evidence type="ECO:0000313" key="2">
    <source>
        <dbReference type="Proteomes" id="UP000465866"/>
    </source>
</evidence>
<name>A0A7I7KTM4_9MYCO</name>
<organism evidence="1 2">
    <name type="scientific">Mycobacterium cookii</name>
    <dbReference type="NCBI Taxonomy" id="1775"/>
    <lineage>
        <taxon>Bacteria</taxon>
        <taxon>Bacillati</taxon>
        <taxon>Actinomycetota</taxon>
        <taxon>Actinomycetes</taxon>
        <taxon>Mycobacteriales</taxon>
        <taxon>Mycobacteriaceae</taxon>
        <taxon>Mycobacterium</taxon>
    </lineage>
</organism>
<dbReference type="Proteomes" id="UP000465866">
    <property type="component" value="Chromosome"/>
</dbReference>
<keyword evidence="2" id="KW-1185">Reference proteome</keyword>
<gene>
    <name evidence="1" type="ORF">MCOO_10710</name>
</gene>
<dbReference type="KEGG" id="mcoo:MCOO_10710"/>